<organism evidence="2 3">
    <name type="scientific">Ruminobacter amylophilus</name>
    <dbReference type="NCBI Taxonomy" id="867"/>
    <lineage>
        <taxon>Bacteria</taxon>
        <taxon>Pseudomonadati</taxon>
        <taxon>Pseudomonadota</taxon>
        <taxon>Gammaproteobacteria</taxon>
        <taxon>Aeromonadales</taxon>
        <taxon>Succinivibrionaceae</taxon>
        <taxon>Ruminobacter</taxon>
    </lineage>
</organism>
<proteinExistence type="predicted"/>
<dbReference type="Proteomes" id="UP000243745">
    <property type="component" value="Unassembled WGS sequence"/>
</dbReference>
<name>A0A662ZHX5_9GAMM</name>
<accession>A0A662ZHX5</accession>
<evidence type="ECO:0008006" key="4">
    <source>
        <dbReference type="Google" id="ProtNLM"/>
    </source>
</evidence>
<keyword evidence="1" id="KW-1133">Transmembrane helix</keyword>
<keyword evidence="1" id="KW-0472">Membrane</keyword>
<gene>
    <name evidence="2" type="ORF">SAMN02910344_00291</name>
</gene>
<keyword evidence="1" id="KW-0812">Transmembrane</keyword>
<dbReference type="AlphaFoldDB" id="A0A662ZHX5"/>
<evidence type="ECO:0000313" key="3">
    <source>
        <dbReference type="Proteomes" id="UP000243745"/>
    </source>
</evidence>
<dbReference type="RefSeq" id="WP_093140246.1">
    <property type="nucleotide sequence ID" value="NZ_FOXF01000003.1"/>
</dbReference>
<dbReference type="EMBL" id="FOXF01000003">
    <property type="protein sequence ID" value="SFP04473.1"/>
    <property type="molecule type" value="Genomic_DNA"/>
</dbReference>
<dbReference type="OrthoDB" id="3182597at2"/>
<feature type="transmembrane region" description="Helical" evidence="1">
    <location>
        <begin position="340"/>
        <end position="362"/>
    </location>
</feature>
<protein>
    <recommendedName>
        <fullName evidence="4">Replication restart DNA helicase PriA</fullName>
    </recommendedName>
</protein>
<reference evidence="2 3" key="1">
    <citation type="submission" date="2016-10" db="EMBL/GenBank/DDBJ databases">
        <authorList>
            <person name="Varghese N."/>
            <person name="Submissions S."/>
        </authorList>
    </citation>
    <scope>NUCLEOTIDE SEQUENCE [LARGE SCALE GENOMIC DNA]</scope>
    <source>
        <strain evidence="2 3">DSM 1361</strain>
    </source>
</reference>
<keyword evidence="3" id="KW-1185">Reference proteome</keyword>
<evidence type="ECO:0000313" key="2">
    <source>
        <dbReference type="EMBL" id="SFP04473.1"/>
    </source>
</evidence>
<feature type="transmembrane region" description="Helical" evidence="1">
    <location>
        <begin position="368"/>
        <end position="389"/>
    </location>
</feature>
<feature type="transmembrane region" description="Helical" evidence="1">
    <location>
        <begin position="401"/>
        <end position="419"/>
    </location>
</feature>
<sequence length="508" mass="58328">MMVNNNKPESCRCPSCDGFLLFDIGYQKLRCDKCDRVLSCEDYEALKGNTAVPAASQSEEIQETGLRNEYISRVNKTSLYTCSFCGGAIYPGALQAFVKCPFCERPIILNDKIKKDKSPDIVIPFMQSKNTLLKKLKKLCDERSFIRRGFLDSLDSAEITARYYPFWIYDVDVEGRGTCQMEKLTYRQPVLTHECYNNQMTCRLTFSSIPQDASRKFSDDVSQSVEPFNINQSRPYSAGYLSGLDVVLPDIKEKAGFATVKQRVLTTAKEKTRQSLRYFHEISRSSEFNVKPVSIVYAIFPVWEMTVKCDNEEFTFAMNGQTGRLVGTLPADEIAPYRRAAFLTVVNLVVSTIIMCACSILSRHAFELGLFLVMVTQPFYFIVNIQPDYNSLFEDERMSRILFNTALTVLFLLVLFVIFFTKPVFIIALITFFCVQPMVYKSILNELYLHKEKRYEEKIERVFDADDYFVAEQSSIETTKPEYTRTYDSTPRYVTVSAEDGSVIRYSK</sequence>
<evidence type="ECO:0000256" key="1">
    <source>
        <dbReference type="SAM" id="Phobius"/>
    </source>
</evidence>